<accession>A0A1Y5PY88</accession>
<gene>
    <name evidence="2" type="ORF">SPPYR_3834</name>
</gene>
<proteinExistence type="predicted"/>
<protein>
    <submittedName>
        <fullName evidence="2">Uncharacterized protein</fullName>
    </submittedName>
</protein>
<evidence type="ECO:0000256" key="1">
    <source>
        <dbReference type="SAM" id="Phobius"/>
    </source>
</evidence>
<organism evidence="2">
    <name type="scientific">uncultured Sphingopyxis sp</name>
    <dbReference type="NCBI Taxonomy" id="310581"/>
    <lineage>
        <taxon>Bacteria</taxon>
        <taxon>Pseudomonadati</taxon>
        <taxon>Pseudomonadota</taxon>
        <taxon>Alphaproteobacteria</taxon>
        <taxon>Sphingomonadales</taxon>
        <taxon>Sphingomonadaceae</taxon>
        <taxon>Sphingopyxis</taxon>
        <taxon>environmental samples</taxon>
    </lineage>
</organism>
<evidence type="ECO:0000313" key="2">
    <source>
        <dbReference type="EMBL" id="SBV34949.1"/>
    </source>
</evidence>
<reference evidence="2" key="1">
    <citation type="submission" date="2016-03" db="EMBL/GenBank/DDBJ databases">
        <authorList>
            <person name="Ploux O."/>
        </authorList>
    </citation>
    <scope>NUCLEOTIDE SEQUENCE</scope>
    <source>
        <strain evidence="2">UC10</strain>
    </source>
</reference>
<dbReference type="AlphaFoldDB" id="A0A1Y5PY88"/>
<sequence>MPPKRHWFHWATPASARMTRIPRLIGYGFMAAAALLAAVMKKEGVETIGPLPAIAVALFLGMVGVMLVFTDLMVRGLYAQIDAAKRREEEGGD</sequence>
<feature type="transmembrane region" description="Helical" evidence="1">
    <location>
        <begin position="52"/>
        <end position="78"/>
    </location>
</feature>
<dbReference type="EMBL" id="LT598653">
    <property type="protein sequence ID" value="SBV34949.1"/>
    <property type="molecule type" value="Genomic_DNA"/>
</dbReference>
<keyword evidence="1" id="KW-0812">Transmembrane</keyword>
<name>A0A1Y5PY88_9SPHN</name>
<dbReference type="KEGG" id="sphu:SPPYR_3834"/>
<keyword evidence="1" id="KW-1133">Transmembrane helix</keyword>
<keyword evidence="1" id="KW-0472">Membrane</keyword>
<feature type="transmembrane region" description="Helical" evidence="1">
    <location>
        <begin position="21"/>
        <end position="40"/>
    </location>
</feature>